<sequence>MKNSAYKVIAQKYFEKTKLRHEPKQFKNRFSQCKTMYQWLKWADGETGLGRRENGAIIADDEWWDKHTKKKYSECKKFKRFMPTYLDQLAEMFHGTTVDGRSSCIPGESDDCDDGTLRSPSSSSSRKRKSSTTDTATSPVKKHKSAMVKCMKGLIDTIQAANNTDVDVAKQIQDHITKRKLEAKQLEEQQVEEKIERCMELVKECGATEETEEFYVATMLFAKKYHRTVFLKLTTNAGRMAWLKKCSRDWSAGII</sequence>
<dbReference type="PANTHER" id="PTHR47069:SF11">
    <property type="entry name" value="OS04G0275550 PROTEIN"/>
    <property type="match status" value="1"/>
</dbReference>
<evidence type="ECO:0000256" key="2">
    <source>
        <dbReference type="SAM" id="MobiDB-lite"/>
    </source>
</evidence>
<keyword evidence="4" id="KW-1185">Reference proteome</keyword>
<comment type="caution">
    <text evidence="3">The sequence shown here is derived from an EMBL/GenBank/DDBJ whole genome shotgun (WGS) entry which is preliminary data.</text>
</comment>
<feature type="region of interest" description="Disordered" evidence="2">
    <location>
        <begin position="109"/>
        <end position="143"/>
    </location>
</feature>
<dbReference type="PANTHER" id="PTHR47069">
    <property type="match status" value="1"/>
</dbReference>
<reference evidence="3" key="1">
    <citation type="submission" date="2019-12" db="EMBL/GenBank/DDBJ databases">
        <authorList>
            <person name="Scholes J."/>
        </authorList>
    </citation>
    <scope>NUCLEOTIDE SEQUENCE</scope>
</reference>
<evidence type="ECO:0000256" key="1">
    <source>
        <dbReference type="SAM" id="Coils"/>
    </source>
</evidence>
<evidence type="ECO:0008006" key="5">
    <source>
        <dbReference type="Google" id="ProtNLM"/>
    </source>
</evidence>
<proteinExistence type="predicted"/>
<accession>A0A9N7MH48</accession>
<name>A0A9N7MH48_STRHE</name>
<feature type="coiled-coil region" evidence="1">
    <location>
        <begin position="169"/>
        <end position="204"/>
    </location>
</feature>
<evidence type="ECO:0000313" key="3">
    <source>
        <dbReference type="EMBL" id="CAA0805973.1"/>
    </source>
</evidence>
<gene>
    <name evidence="3" type="ORF">SHERM_00879</name>
</gene>
<keyword evidence="1" id="KW-0175">Coiled coil</keyword>
<dbReference type="OrthoDB" id="4955136at2759"/>
<organism evidence="3 4">
    <name type="scientific">Striga hermonthica</name>
    <name type="common">Purple witchweed</name>
    <name type="synonym">Buchnera hermonthica</name>
    <dbReference type="NCBI Taxonomy" id="68872"/>
    <lineage>
        <taxon>Eukaryota</taxon>
        <taxon>Viridiplantae</taxon>
        <taxon>Streptophyta</taxon>
        <taxon>Embryophyta</taxon>
        <taxon>Tracheophyta</taxon>
        <taxon>Spermatophyta</taxon>
        <taxon>Magnoliopsida</taxon>
        <taxon>eudicotyledons</taxon>
        <taxon>Gunneridae</taxon>
        <taxon>Pentapetalae</taxon>
        <taxon>asterids</taxon>
        <taxon>lamiids</taxon>
        <taxon>Lamiales</taxon>
        <taxon>Orobanchaceae</taxon>
        <taxon>Buchnereae</taxon>
        <taxon>Striga</taxon>
    </lineage>
</organism>
<evidence type="ECO:0000313" key="4">
    <source>
        <dbReference type="Proteomes" id="UP001153555"/>
    </source>
</evidence>
<protein>
    <recommendedName>
        <fullName evidence="5">Myb/SANT-like domain-containing protein</fullName>
    </recommendedName>
</protein>
<dbReference type="AlphaFoldDB" id="A0A9N7MH48"/>
<dbReference type="EMBL" id="CACSLK010000214">
    <property type="protein sequence ID" value="CAA0805973.1"/>
    <property type="molecule type" value="Genomic_DNA"/>
</dbReference>
<dbReference type="Proteomes" id="UP001153555">
    <property type="component" value="Unassembled WGS sequence"/>
</dbReference>